<keyword evidence="2" id="KW-0547">Nucleotide-binding</keyword>
<dbReference type="GO" id="GO:0004386">
    <property type="term" value="F:helicase activity"/>
    <property type="evidence" value="ECO:0007669"/>
    <property type="project" value="UniProtKB-KW"/>
</dbReference>
<dbReference type="InterPro" id="IPR011545">
    <property type="entry name" value="DEAD/DEAH_box_helicase_dom"/>
</dbReference>
<gene>
    <name evidence="2" type="ORF">SAMN05216258_1212</name>
</gene>
<name>A0A1I3PSW7_9RHOB</name>
<dbReference type="PROSITE" id="PS51192">
    <property type="entry name" value="HELICASE_ATP_BIND_1"/>
    <property type="match status" value="1"/>
</dbReference>
<feature type="domain" description="Helicase ATP-binding" evidence="1">
    <location>
        <begin position="12"/>
        <end position="281"/>
    </location>
</feature>
<dbReference type="Gene3D" id="3.40.50.300">
    <property type="entry name" value="P-loop containing nucleotide triphosphate hydrolases"/>
    <property type="match status" value="2"/>
</dbReference>
<keyword evidence="2" id="KW-0347">Helicase</keyword>
<keyword evidence="2" id="KW-0067">ATP-binding</keyword>
<dbReference type="InterPro" id="IPR006555">
    <property type="entry name" value="ATP-dep_Helicase_C"/>
</dbReference>
<accession>A0A1I3PSW7</accession>
<keyword evidence="2" id="KW-0378">Hydrolase</keyword>
<reference evidence="2 3" key="1">
    <citation type="submission" date="2016-10" db="EMBL/GenBank/DDBJ databases">
        <authorList>
            <person name="de Groot N.N."/>
        </authorList>
    </citation>
    <scope>NUCLEOTIDE SEQUENCE [LARGE SCALE GENOMIC DNA]</scope>
    <source>
        <strain evidence="2 3">CGMCC 1.11030</strain>
    </source>
</reference>
<dbReference type="GO" id="GO:0006139">
    <property type="term" value="P:nucleobase-containing compound metabolic process"/>
    <property type="evidence" value="ECO:0007669"/>
    <property type="project" value="InterPro"/>
</dbReference>
<organism evidence="2 3">
    <name type="scientific">Albimonas pacifica</name>
    <dbReference type="NCBI Taxonomy" id="1114924"/>
    <lineage>
        <taxon>Bacteria</taxon>
        <taxon>Pseudomonadati</taxon>
        <taxon>Pseudomonadota</taxon>
        <taxon>Alphaproteobacteria</taxon>
        <taxon>Rhodobacterales</taxon>
        <taxon>Paracoccaceae</taxon>
        <taxon>Albimonas</taxon>
    </lineage>
</organism>
<dbReference type="Pfam" id="PF00270">
    <property type="entry name" value="DEAD"/>
    <property type="match status" value="1"/>
</dbReference>
<dbReference type="EMBL" id="FOQH01000021">
    <property type="protein sequence ID" value="SFJ24874.1"/>
    <property type="molecule type" value="Genomic_DNA"/>
</dbReference>
<evidence type="ECO:0000313" key="3">
    <source>
        <dbReference type="Proteomes" id="UP000199377"/>
    </source>
</evidence>
<dbReference type="InterPro" id="IPR027417">
    <property type="entry name" value="P-loop_NTPase"/>
</dbReference>
<dbReference type="AlphaFoldDB" id="A0A1I3PSW7"/>
<protein>
    <submittedName>
        <fullName evidence="2">Helicase C-terminal domain-containing protein</fullName>
    </submittedName>
</protein>
<dbReference type="GO" id="GO:0003676">
    <property type="term" value="F:nucleic acid binding"/>
    <property type="evidence" value="ECO:0007669"/>
    <property type="project" value="InterPro"/>
</dbReference>
<dbReference type="STRING" id="1114924.SAMN05216258_1212"/>
<dbReference type="Proteomes" id="UP000199377">
    <property type="component" value="Unassembled WGS sequence"/>
</dbReference>
<dbReference type="GO" id="GO:0016818">
    <property type="term" value="F:hydrolase activity, acting on acid anhydrides, in phosphorus-containing anhydrides"/>
    <property type="evidence" value="ECO:0007669"/>
    <property type="project" value="InterPro"/>
</dbReference>
<dbReference type="SMART" id="SM00491">
    <property type="entry name" value="HELICc2"/>
    <property type="match status" value="1"/>
</dbReference>
<evidence type="ECO:0000313" key="2">
    <source>
        <dbReference type="EMBL" id="SFJ24874.1"/>
    </source>
</evidence>
<dbReference type="Pfam" id="PF13307">
    <property type="entry name" value="Helicase_C_2"/>
    <property type="match status" value="1"/>
</dbReference>
<dbReference type="SUPFAM" id="SSF52540">
    <property type="entry name" value="P-loop containing nucleoside triphosphate hydrolases"/>
    <property type="match status" value="2"/>
</dbReference>
<sequence length="832" mass="92271">MSHQKDMLSVYAEDMSRSSDVAMQLPTGSGKTLVGLFIAEWRRRKFKDRVVYLCPTRQLVNQTVAQAEKQYGIDAVGFTGSHRDYSPGDVSDYRTGAKIAVTTYSSLFNASPFFSDPDAILLDDAHAAENYIAKMWSLEIPSAEGPLSSLHAALASVIKPYISGQSYARLTGDWQDQFDANWVDKLPTATVNKLAPQLIAALDANNNASKDIRFTWPLLRDHLHACHIYLSSREILIRPLVPPTWTHAPFHNAKQRVYMSATLGAGGDLERLTGRVKIARIEAPEDFRKAGVGRRFFVFPGLSLEPQACEKLRKQMQKYAGRSVVLTSNAIAADAIAKQFEDEDDFEIFSADDIETSKEEFVRSKKAAAIMAGRFDGIDFPNDECRLLCLDGLPKATNAQERFLMSKMGASALLNERMQTRVLQAAGRCTRALQDRSAVFVTGHELLDYLADDRNWRHFHPELQAELDFGVYQSKDAAPKDFMEAFKSFFDNDEGWDEANSEIVSDAATKVQNPYPAMDELEAVVRHEVAYQQAIWSQDFERALMEARAVTSKLTAPKLQGYRALWHYLAGSVSQMLSKNLDDSADKAAREQFAAAKDSAPSVPWLAQLTRGEASPAAAEKTPSEDVTVQVERLENVLLALGTASEHKFEKRAKLILDNLTAPKTFEEGQRQLGELLGFVTGNGKGDAAPDPWWLGAAIGIVFEDHADGKATTVFSPTKAKQAALHPDWMQENEPEAENLDIVSVIVTPCTTAGYGAKPALRKARYWSLDDFRSWARETIGIIRTLKTSLPPNGDLFWRMNAADELSNKGRTLETILVSLPIAADAMTIQSK</sequence>
<keyword evidence="3" id="KW-1185">Reference proteome</keyword>
<evidence type="ECO:0000259" key="1">
    <source>
        <dbReference type="PROSITE" id="PS51192"/>
    </source>
</evidence>
<dbReference type="GO" id="GO:0005524">
    <property type="term" value="F:ATP binding"/>
    <property type="evidence" value="ECO:0007669"/>
    <property type="project" value="InterPro"/>
</dbReference>
<dbReference type="InterPro" id="IPR014001">
    <property type="entry name" value="Helicase_ATP-bd"/>
</dbReference>
<proteinExistence type="predicted"/>
<dbReference type="SMART" id="SM00487">
    <property type="entry name" value="DEXDc"/>
    <property type="match status" value="1"/>
</dbReference>